<dbReference type="InterPro" id="IPR051678">
    <property type="entry name" value="AGP_Transferase"/>
</dbReference>
<dbReference type="SUPFAM" id="SSF56112">
    <property type="entry name" value="Protein kinase-like (PK-like)"/>
    <property type="match status" value="1"/>
</dbReference>
<dbReference type="eggNOG" id="ENOG502RQSY">
    <property type="taxonomic scope" value="Eukaryota"/>
</dbReference>
<dbReference type="InterPro" id="IPR002575">
    <property type="entry name" value="Aminoglycoside_PTrfase"/>
</dbReference>
<reference evidence="2 3" key="1">
    <citation type="journal article" date="2012" name="Science">
        <title>The Paleozoic origin of enzymatic lignin decomposition reconstructed from 31 fungal genomes.</title>
        <authorList>
            <person name="Floudas D."/>
            <person name="Binder M."/>
            <person name="Riley R."/>
            <person name="Barry K."/>
            <person name="Blanchette R.A."/>
            <person name="Henrissat B."/>
            <person name="Martinez A.T."/>
            <person name="Otillar R."/>
            <person name="Spatafora J.W."/>
            <person name="Yadav J.S."/>
            <person name="Aerts A."/>
            <person name="Benoit I."/>
            <person name="Boyd A."/>
            <person name="Carlson A."/>
            <person name="Copeland A."/>
            <person name="Coutinho P.M."/>
            <person name="de Vries R.P."/>
            <person name="Ferreira P."/>
            <person name="Findley K."/>
            <person name="Foster B."/>
            <person name="Gaskell J."/>
            <person name="Glotzer D."/>
            <person name="Gorecki P."/>
            <person name="Heitman J."/>
            <person name="Hesse C."/>
            <person name="Hori C."/>
            <person name="Igarashi K."/>
            <person name="Jurgens J.A."/>
            <person name="Kallen N."/>
            <person name="Kersten P."/>
            <person name="Kohler A."/>
            <person name="Kuees U."/>
            <person name="Kumar T.K.A."/>
            <person name="Kuo A."/>
            <person name="LaButti K."/>
            <person name="Larrondo L.F."/>
            <person name="Lindquist E."/>
            <person name="Ling A."/>
            <person name="Lombard V."/>
            <person name="Lucas S."/>
            <person name="Lundell T."/>
            <person name="Martin R."/>
            <person name="McLaughlin D.J."/>
            <person name="Morgenstern I."/>
            <person name="Morin E."/>
            <person name="Murat C."/>
            <person name="Nagy L.G."/>
            <person name="Nolan M."/>
            <person name="Ohm R.A."/>
            <person name="Patyshakuliyeva A."/>
            <person name="Rokas A."/>
            <person name="Ruiz-Duenas F.J."/>
            <person name="Sabat G."/>
            <person name="Salamov A."/>
            <person name="Samejima M."/>
            <person name="Schmutz J."/>
            <person name="Slot J.C."/>
            <person name="St John F."/>
            <person name="Stenlid J."/>
            <person name="Sun H."/>
            <person name="Sun S."/>
            <person name="Syed K."/>
            <person name="Tsang A."/>
            <person name="Wiebenga A."/>
            <person name="Young D."/>
            <person name="Pisabarro A."/>
            <person name="Eastwood D.C."/>
            <person name="Martin F."/>
            <person name="Cullen D."/>
            <person name="Grigoriev I.V."/>
            <person name="Hibbett D.S."/>
        </authorList>
    </citation>
    <scope>NUCLEOTIDE SEQUENCE</scope>
    <source>
        <strain evidence="3">FP-58527</strain>
    </source>
</reference>
<dbReference type="InParanoid" id="S8F0Y1"/>
<evidence type="ECO:0000313" key="3">
    <source>
        <dbReference type="Proteomes" id="UP000015241"/>
    </source>
</evidence>
<dbReference type="EMBL" id="KE504206">
    <property type="protein sequence ID" value="EPS95490.1"/>
    <property type="molecule type" value="Genomic_DNA"/>
</dbReference>
<gene>
    <name evidence="2" type="ORF">FOMPIDRAFT_1019415</name>
</gene>
<accession>S8F0Y1</accession>
<dbReference type="Proteomes" id="UP000015241">
    <property type="component" value="Unassembled WGS sequence"/>
</dbReference>
<name>S8F0Y1_FOMSC</name>
<organism evidence="2 3">
    <name type="scientific">Fomitopsis schrenkii</name>
    <name type="common">Brown rot fungus</name>
    <dbReference type="NCBI Taxonomy" id="2126942"/>
    <lineage>
        <taxon>Eukaryota</taxon>
        <taxon>Fungi</taxon>
        <taxon>Dikarya</taxon>
        <taxon>Basidiomycota</taxon>
        <taxon>Agaricomycotina</taxon>
        <taxon>Agaricomycetes</taxon>
        <taxon>Polyporales</taxon>
        <taxon>Fomitopsis</taxon>
    </lineage>
</organism>
<evidence type="ECO:0000259" key="1">
    <source>
        <dbReference type="Pfam" id="PF01636"/>
    </source>
</evidence>
<dbReference type="STRING" id="743788.S8F0Y1"/>
<dbReference type="AlphaFoldDB" id="S8F0Y1"/>
<feature type="domain" description="Aminoglycoside phosphotransferase" evidence="1">
    <location>
        <begin position="69"/>
        <end position="257"/>
    </location>
</feature>
<proteinExistence type="predicted"/>
<dbReference type="Gene3D" id="3.90.1200.10">
    <property type="match status" value="1"/>
</dbReference>
<sequence length="314" mass="35603">MSTGSHELQSWLEIPRITWPTLPDLPVLTNPFILPIGTRHIYIHSPTTLLKWGRTEEEGIMTSLAHSILGGVVPKVLGVVSISDQPGRTGLILQRQRGTLLVELWPTLSPEKRMIVKDRLRDLLVRMRKHPLDYYGRPGGRPYTTFTTFDAIDHAFCTTRTEWDESRIQALRKVASDIGVDEAQRLALEQVERGTRFDDRPVLTHGDLSDRNFLADPDTLEITGIIDWEDALVMPAHYEYARARLSGGHKAEWRKELLDVLRDVLRVECATAQGADGGRESSGTYEKELEAWNNLVDVERAAQGFSDACYWTFE</sequence>
<dbReference type="InterPro" id="IPR011009">
    <property type="entry name" value="Kinase-like_dom_sf"/>
</dbReference>
<dbReference type="PANTHER" id="PTHR21310:SF15">
    <property type="entry name" value="AMINOGLYCOSIDE PHOSPHOTRANSFERASE DOMAIN-CONTAINING PROTEIN"/>
    <property type="match status" value="1"/>
</dbReference>
<dbReference type="Pfam" id="PF01636">
    <property type="entry name" value="APH"/>
    <property type="match status" value="1"/>
</dbReference>
<dbReference type="OrthoDB" id="2790555at2759"/>
<keyword evidence="3" id="KW-1185">Reference proteome</keyword>
<evidence type="ECO:0000313" key="2">
    <source>
        <dbReference type="EMBL" id="EPS95490.1"/>
    </source>
</evidence>
<protein>
    <recommendedName>
        <fullName evidence="1">Aminoglycoside phosphotransferase domain-containing protein</fullName>
    </recommendedName>
</protein>
<dbReference type="HOGENOM" id="CLU_062682_0_0_1"/>
<dbReference type="PANTHER" id="PTHR21310">
    <property type="entry name" value="AMINOGLYCOSIDE PHOSPHOTRANSFERASE-RELATED-RELATED"/>
    <property type="match status" value="1"/>
</dbReference>